<evidence type="ECO:0000256" key="1">
    <source>
        <dbReference type="SAM" id="Phobius"/>
    </source>
</evidence>
<keyword evidence="1" id="KW-0472">Membrane</keyword>
<feature type="transmembrane region" description="Helical" evidence="1">
    <location>
        <begin position="29"/>
        <end position="49"/>
    </location>
</feature>
<protein>
    <submittedName>
        <fullName evidence="2">Uncharacterized protein</fullName>
    </submittedName>
</protein>
<sequence>MHNLNYQVAHKPLIKNQIEMLHLSYQFRIHFFLLAMWFLLIVVFGPILAQVSALTDPLPSALIEPFSTSIRCPPTKQFHWTRSDTSGLDIVFYYTCGSASEEMSQTLHCTNGYKAQYRKDLIPDAMKKAAIPMALKRGFISNENQEPAFGLFSTGPDYSLKNGAVVVFACSNPK</sequence>
<accession>A0ABN8M5G9</accession>
<comment type="caution">
    <text evidence="2">The sequence shown here is derived from an EMBL/GenBank/DDBJ whole genome shotgun (WGS) entry which is preliminary data.</text>
</comment>
<keyword evidence="3" id="KW-1185">Reference proteome</keyword>
<name>A0ABN8M5G9_9CNID</name>
<dbReference type="EMBL" id="CALNXI010000268">
    <property type="protein sequence ID" value="CAH3023623.1"/>
    <property type="molecule type" value="Genomic_DNA"/>
</dbReference>
<dbReference type="Proteomes" id="UP001159427">
    <property type="component" value="Unassembled WGS sequence"/>
</dbReference>
<organism evidence="2 3">
    <name type="scientific">Porites evermanni</name>
    <dbReference type="NCBI Taxonomy" id="104178"/>
    <lineage>
        <taxon>Eukaryota</taxon>
        <taxon>Metazoa</taxon>
        <taxon>Cnidaria</taxon>
        <taxon>Anthozoa</taxon>
        <taxon>Hexacorallia</taxon>
        <taxon>Scleractinia</taxon>
        <taxon>Fungiina</taxon>
        <taxon>Poritidae</taxon>
        <taxon>Porites</taxon>
    </lineage>
</organism>
<evidence type="ECO:0000313" key="3">
    <source>
        <dbReference type="Proteomes" id="UP001159427"/>
    </source>
</evidence>
<proteinExistence type="predicted"/>
<keyword evidence="1" id="KW-0812">Transmembrane</keyword>
<gene>
    <name evidence="2" type="ORF">PEVE_00019896</name>
</gene>
<reference evidence="2 3" key="1">
    <citation type="submission" date="2022-05" db="EMBL/GenBank/DDBJ databases">
        <authorList>
            <consortium name="Genoscope - CEA"/>
            <person name="William W."/>
        </authorList>
    </citation>
    <scope>NUCLEOTIDE SEQUENCE [LARGE SCALE GENOMIC DNA]</scope>
</reference>
<keyword evidence="1" id="KW-1133">Transmembrane helix</keyword>
<evidence type="ECO:0000313" key="2">
    <source>
        <dbReference type="EMBL" id="CAH3023623.1"/>
    </source>
</evidence>